<comment type="caution">
    <text evidence="2">The sequence shown here is derived from an EMBL/GenBank/DDBJ whole genome shotgun (WGS) entry which is preliminary data.</text>
</comment>
<dbReference type="AlphaFoldDB" id="X6M1D3"/>
<dbReference type="Proteomes" id="UP000023152">
    <property type="component" value="Unassembled WGS sequence"/>
</dbReference>
<reference evidence="2 3" key="1">
    <citation type="journal article" date="2013" name="Curr. Biol.">
        <title>The Genome of the Foraminiferan Reticulomyxa filosa.</title>
        <authorList>
            <person name="Glockner G."/>
            <person name="Hulsmann N."/>
            <person name="Schleicher M."/>
            <person name="Noegel A.A."/>
            <person name="Eichinger L."/>
            <person name="Gallinger C."/>
            <person name="Pawlowski J."/>
            <person name="Sierra R."/>
            <person name="Euteneuer U."/>
            <person name="Pillet L."/>
            <person name="Moustafa A."/>
            <person name="Platzer M."/>
            <person name="Groth M."/>
            <person name="Szafranski K."/>
            <person name="Schliwa M."/>
        </authorList>
    </citation>
    <scope>NUCLEOTIDE SEQUENCE [LARGE SCALE GENOMIC DNA]</scope>
</reference>
<dbReference type="EMBL" id="ASPP01025523">
    <property type="protein sequence ID" value="ETO07948.1"/>
    <property type="molecule type" value="Genomic_DNA"/>
</dbReference>
<proteinExistence type="predicted"/>
<evidence type="ECO:0000313" key="2">
    <source>
        <dbReference type="EMBL" id="ETO07948.1"/>
    </source>
</evidence>
<name>X6M1D3_RETFI</name>
<evidence type="ECO:0000256" key="1">
    <source>
        <dbReference type="SAM" id="MobiDB-lite"/>
    </source>
</evidence>
<gene>
    <name evidence="2" type="ORF">RFI_29442</name>
</gene>
<sequence length="117" mass="13829">MSKPGVCICIERGLEKRGKKKNDEKNGIIKEKIKNKCSKKKKLILKRKRKKKKRKRRKEKKKKRTKIINEKNLNLKQLIFFIFKNTKVGNEFVCVEASRQSGGIRLKQKTENIEAMT</sequence>
<feature type="region of interest" description="Disordered" evidence="1">
    <location>
        <begin position="40"/>
        <end position="65"/>
    </location>
</feature>
<accession>X6M1D3</accession>
<evidence type="ECO:0000313" key="3">
    <source>
        <dbReference type="Proteomes" id="UP000023152"/>
    </source>
</evidence>
<keyword evidence="3" id="KW-1185">Reference proteome</keyword>
<protein>
    <submittedName>
        <fullName evidence="2">Uncharacterized protein</fullName>
    </submittedName>
</protein>
<organism evidence="2 3">
    <name type="scientific">Reticulomyxa filosa</name>
    <dbReference type="NCBI Taxonomy" id="46433"/>
    <lineage>
        <taxon>Eukaryota</taxon>
        <taxon>Sar</taxon>
        <taxon>Rhizaria</taxon>
        <taxon>Retaria</taxon>
        <taxon>Foraminifera</taxon>
        <taxon>Monothalamids</taxon>
        <taxon>Reticulomyxidae</taxon>
        <taxon>Reticulomyxa</taxon>
    </lineage>
</organism>